<accession>A0A7G9YBT8</accession>
<name>A0A7G9YBT8_9EURY</name>
<proteinExistence type="predicted"/>
<evidence type="ECO:0000313" key="2">
    <source>
        <dbReference type="EMBL" id="QNO46868.1"/>
    </source>
</evidence>
<evidence type="ECO:0000313" key="1">
    <source>
        <dbReference type="EMBL" id="QNO45472.1"/>
    </source>
</evidence>
<protein>
    <submittedName>
        <fullName evidence="1">Uncharacterized protein</fullName>
    </submittedName>
</protein>
<gene>
    <name evidence="1" type="ORF">LDPHHAMN_00023</name>
    <name evidence="2" type="ORF">OPEKEIOC_00025</name>
</gene>
<dbReference type="AlphaFoldDB" id="A0A7G9YBT8"/>
<reference evidence="1" key="1">
    <citation type="submission" date="2020-06" db="EMBL/GenBank/DDBJ databases">
        <title>Unique genomic features of the anaerobic methanotrophic archaea.</title>
        <authorList>
            <person name="Chadwick G.L."/>
            <person name="Skennerton C.T."/>
            <person name="Laso-Perez R."/>
            <person name="Leu A.O."/>
            <person name="Speth D.R."/>
            <person name="Yu H."/>
            <person name="Morgan-Lang C."/>
            <person name="Hatzenpichler R."/>
            <person name="Goudeau D."/>
            <person name="Malmstrom R."/>
            <person name="Brazelton W.J."/>
            <person name="Woyke T."/>
            <person name="Hallam S.J."/>
            <person name="Tyson G.W."/>
            <person name="Wegener G."/>
            <person name="Boetius A."/>
            <person name="Orphan V."/>
        </authorList>
    </citation>
    <scope>NUCLEOTIDE SEQUENCE</scope>
</reference>
<organism evidence="1">
    <name type="scientific">Candidatus Methanogaster sp. ANME-2c ERB4</name>
    <dbReference type="NCBI Taxonomy" id="2759911"/>
    <lineage>
        <taxon>Archaea</taxon>
        <taxon>Methanobacteriati</taxon>
        <taxon>Methanobacteriota</taxon>
        <taxon>Stenosarchaea group</taxon>
        <taxon>Methanomicrobia</taxon>
        <taxon>Methanosarcinales</taxon>
        <taxon>ANME-2 cluster</taxon>
        <taxon>Candidatus Methanogasteraceae</taxon>
        <taxon>Candidatus Methanogaster</taxon>
    </lineage>
</organism>
<sequence>MHKRVEQSFGRDPCRSGNNRPVTGFALVYEHLHATWVPVYPADRNAENAAQRHLFGQVIWMKMEILLIGTCALVHALIRANATGYVDNDRGAGYARGPIEVVSCSTAGC</sequence>
<dbReference type="EMBL" id="MT631122">
    <property type="protein sequence ID" value="QNO45472.1"/>
    <property type="molecule type" value="Genomic_DNA"/>
</dbReference>
<dbReference type="EMBL" id="MT631228">
    <property type="protein sequence ID" value="QNO46868.1"/>
    <property type="molecule type" value="Genomic_DNA"/>
</dbReference>